<dbReference type="PANTHER" id="PTHR32552:SF68">
    <property type="entry name" value="FERRICHROME OUTER MEMBRANE TRANSPORTER_PHAGE RECEPTOR"/>
    <property type="match status" value="1"/>
</dbReference>
<evidence type="ECO:0000256" key="10">
    <source>
        <dbReference type="ARBA" id="ARBA00023136"/>
    </source>
</evidence>
<dbReference type="Gene3D" id="2.40.170.20">
    <property type="entry name" value="TonB-dependent receptor, beta-barrel domain"/>
    <property type="match status" value="1"/>
</dbReference>
<evidence type="ECO:0000256" key="7">
    <source>
        <dbReference type="ARBA" id="ARBA00023004"/>
    </source>
</evidence>
<dbReference type="InterPro" id="IPR000531">
    <property type="entry name" value="Beta-barrel_TonB"/>
</dbReference>
<dbReference type="Gene3D" id="2.170.130.10">
    <property type="entry name" value="TonB-dependent receptor, plug domain"/>
    <property type="match status" value="1"/>
</dbReference>
<comment type="subcellular location">
    <subcellularLocation>
        <location evidence="1 12">Cell outer membrane</location>
        <topology evidence="1 12">Multi-pass membrane protein</topology>
    </subcellularLocation>
</comment>
<keyword evidence="17" id="KW-1185">Reference proteome</keyword>
<keyword evidence="2 12" id="KW-0813">Transport</keyword>
<dbReference type="Pfam" id="PF07715">
    <property type="entry name" value="Plug"/>
    <property type="match status" value="1"/>
</dbReference>
<dbReference type="RefSeq" id="WP_318347411.1">
    <property type="nucleotide sequence ID" value="NZ_AP018694.1"/>
</dbReference>
<evidence type="ECO:0000256" key="1">
    <source>
        <dbReference type="ARBA" id="ARBA00004571"/>
    </source>
</evidence>
<evidence type="ECO:0000256" key="9">
    <source>
        <dbReference type="ARBA" id="ARBA00023077"/>
    </source>
</evidence>
<dbReference type="Gene3D" id="2.60.40.1120">
    <property type="entry name" value="Carboxypeptidase-like, regulatory domain"/>
    <property type="match status" value="1"/>
</dbReference>
<dbReference type="KEGG" id="anf:AQPE_3312"/>
<dbReference type="InterPro" id="IPR012910">
    <property type="entry name" value="Plug_dom"/>
</dbReference>
<evidence type="ECO:0000256" key="5">
    <source>
        <dbReference type="ARBA" id="ARBA00022692"/>
    </source>
</evidence>
<protein>
    <submittedName>
        <fullName evidence="16">Thiamin-regulated outer membrane receptor Omr1</fullName>
    </submittedName>
</protein>
<dbReference type="AlphaFoldDB" id="A0A5K7SC55"/>
<evidence type="ECO:0000256" key="2">
    <source>
        <dbReference type="ARBA" id="ARBA00022448"/>
    </source>
</evidence>
<dbReference type="SUPFAM" id="SSF56935">
    <property type="entry name" value="Porins"/>
    <property type="match status" value="1"/>
</dbReference>
<evidence type="ECO:0000313" key="17">
    <source>
        <dbReference type="Proteomes" id="UP001193389"/>
    </source>
</evidence>
<dbReference type="Pfam" id="PF13715">
    <property type="entry name" value="CarbopepD_reg_2"/>
    <property type="match status" value="1"/>
</dbReference>
<dbReference type="GO" id="GO:0009279">
    <property type="term" value="C:cell outer membrane"/>
    <property type="evidence" value="ECO:0007669"/>
    <property type="project" value="UniProtKB-SubCell"/>
</dbReference>
<keyword evidence="10 12" id="KW-0472">Membrane</keyword>
<keyword evidence="6" id="KW-0732">Signal</keyword>
<dbReference type="SUPFAM" id="SSF49464">
    <property type="entry name" value="Carboxypeptidase regulatory domain-like"/>
    <property type="match status" value="1"/>
</dbReference>
<dbReference type="PROSITE" id="PS52016">
    <property type="entry name" value="TONB_DEPENDENT_REC_3"/>
    <property type="match status" value="1"/>
</dbReference>
<keyword evidence="16" id="KW-0675">Receptor</keyword>
<keyword evidence="3 12" id="KW-1134">Transmembrane beta strand</keyword>
<organism evidence="16 17">
    <name type="scientific">Aquipluma nitroreducens</name>
    <dbReference type="NCBI Taxonomy" id="2010828"/>
    <lineage>
        <taxon>Bacteria</taxon>
        <taxon>Pseudomonadati</taxon>
        <taxon>Bacteroidota</taxon>
        <taxon>Bacteroidia</taxon>
        <taxon>Marinilabiliales</taxon>
        <taxon>Prolixibacteraceae</taxon>
        <taxon>Aquipluma</taxon>
    </lineage>
</organism>
<evidence type="ECO:0000313" key="16">
    <source>
        <dbReference type="EMBL" id="BBE19138.1"/>
    </source>
</evidence>
<keyword evidence="9 13" id="KW-0798">TonB box</keyword>
<keyword evidence="11 12" id="KW-0998">Cell outer membrane</keyword>
<dbReference type="InterPro" id="IPR039426">
    <property type="entry name" value="TonB-dep_rcpt-like"/>
</dbReference>
<comment type="similarity">
    <text evidence="12 13">Belongs to the TonB-dependent receptor family.</text>
</comment>
<dbReference type="EMBL" id="AP018694">
    <property type="protein sequence ID" value="BBE19138.1"/>
    <property type="molecule type" value="Genomic_DNA"/>
</dbReference>
<evidence type="ECO:0000256" key="13">
    <source>
        <dbReference type="RuleBase" id="RU003357"/>
    </source>
</evidence>
<evidence type="ECO:0000256" key="8">
    <source>
        <dbReference type="ARBA" id="ARBA00023065"/>
    </source>
</evidence>
<proteinExistence type="inferred from homology"/>
<keyword evidence="8" id="KW-0406">Ion transport</keyword>
<evidence type="ECO:0000259" key="15">
    <source>
        <dbReference type="Pfam" id="PF07715"/>
    </source>
</evidence>
<accession>A0A5K7SC55</accession>
<evidence type="ECO:0000256" key="3">
    <source>
        <dbReference type="ARBA" id="ARBA00022452"/>
    </source>
</evidence>
<dbReference type="PANTHER" id="PTHR32552">
    <property type="entry name" value="FERRICHROME IRON RECEPTOR-RELATED"/>
    <property type="match status" value="1"/>
</dbReference>
<dbReference type="Proteomes" id="UP001193389">
    <property type="component" value="Chromosome"/>
</dbReference>
<reference evidence="16" key="1">
    <citation type="journal article" date="2020" name="Int. J. Syst. Evol. Microbiol.">
        <title>Aquipluma nitroreducens gen. nov. sp. nov., a novel facultatively anaerobic bacterium isolated from a freshwater lake.</title>
        <authorList>
            <person name="Watanabe M."/>
            <person name="Kojima H."/>
            <person name="Fukui M."/>
        </authorList>
    </citation>
    <scope>NUCLEOTIDE SEQUENCE</scope>
    <source>
        <strain evidence="16">MeG22</strain>
    </source>
</reference>
<dbReference type="GO" id="GO:0015344">
    <property type="term" value="F:siderophore uptake transmembrane transporter activity"/>
    <property type="evidence" value="ECO:0007669"/>
    <property type="project" value="TreeGrafter"/>
</dbReference>
<feature type="domain" description="TonB-dependent receptor-like beta-barrel" evidence="14">
    <location>
        <begin position="331"/>
        <end position="772"/>
    </location>
</feature>
<sequence>MKRIFLTLLLQCVVFWGFAQFTLKGTVKTEKGERLVGANLMLSNGFNGTTTDVNGAYQFKNLKTGVYQLAVTFIGYEKQIKEVKLTGDQTLDVALKQDNILAEEVLVSATRVKEKTPVAFATVENSEIRANNMGQDIPYLLGLTPSFVTTSDAGTGVGYTNFRIRGTDLNRINVTVNGIPMNDAESHGTWWVDIPDLASSTDNIQVQRGVGTSTNGAAAFGATINLQTTTISKEAFAEYSSSAGSFGTLKNSVGVGTGLLKGKFTFDARLSKVSSDGFIDRASSDLKSFFVSGGYFTDKTILKLNVFSGLEDTYQAWNGVPSVRLNNDLAGMQRYADHYLYSQKQVDEMISSNNRTYNLYTYPNQVDYYQQDHYQLLFSHQFSPELSLNANGFYTKGKGYYEEYKNEQKLADYLITPPVIGSETITNSDLIRRKWLDNDFYGVTFSINRKQATSDFTFGGGYNVYDGNHFGKVIWARNAGDSEMNHEWYRGTGLKKDFNVFAKYNYELAENLNLFADFQYRKIDYSITGLDDDLRDLTQKHNFEFFNPKVGLYYQLSEKQNVYINFARANREPNRANYVDADPKGKQPTFETLNDFELGYKYNSSRLALGVNAYFMSYLNQLILTGEINDVGAPIMTNVDNSYRAGLELMAGMKLTTKLKWDVNLTLSQNKIKDFTDYVDDWDNGGQIATKLGTTDLAFSPDVIANSQLSWMAAKGLNVSLQSYSVSKQYIDNTSSNDRKLNGYFLNNLKFTYHVTQKFAKEFNLHLMVNNLFDTQYENNAWVYSYVYEGQRWAMDGYFPQAGINFMVGLNVKF</sequence>
<evidence type="ECO:0000256" key="12">
    <source>
        <dbReference type="PROSITE-ProRule" id="PRU01360"/>
    </source>
</evidence>
<keyword evidence="7" id="KW-0408">Iron</keyword>
<evidence type="ECO:0000256" key="11">
    <source>
        <dbReference type="ARBA" id="ARBA00023237"/>
    </source>
</evidence>
<evidence type="ECO:0000256" key="6">
    <source>
        <dbReference type="ARBA" id="ARBA00022729"/>
    </source>
</evidence>
<evidence type="ECO:0000259" key="14">
    <source>
        <dbReference type="Pfam" id="PF00593"/>
    </source>
</evidence>
<evidence type="ECO:0000256" key="4">
    <source>
        <dbReference type="ARBA" id="ARBA00022496"/>
    </source>
</evidence>
<dbReference type="InterPro" id="IPR036942">
    <property type="entry name" value="Beta-barrel_TonB_sf"/>
</dbReference>
<feature type="domain" description="TonB-dependent receptor plug" evidence="15">
    <location>
        <begin position="113"/>
        <end position="222"/>
    </location>
</feature>
<dbReference type="InterPro" id="IPR008969">
    <property type="entry name" value="CarboxyPept-like_regulatory"/>
</dbReference>
<dbReference type="InterPro" id="IPR037066">
    <property type="entry name" value="Plug_dom_sf"/>
</dbReference>
<dbReference type="Pfam" id="PF00593">
    <property type="entry name" value="TonB_dep_Rec_b-barrel"/>
    <property type="match status" value="1"/>
</dbReference>
<name>A0A5K7SC55_9BACT</name>
<gene>
    <name evidence="16" type="ORF">AQPE_3312</name>
</gene>
<keyword evidence="5 12" id="KW-0812">Transmembrane</keyword>
<keyword evidence="4" id="KW-0410">Iron transport</keyword>